<proteinExistence type="predicted"/>
<sequence length="181" mass="19798">MFVVFESSDAKKKEAVLNKRLMLLRCAYLKGYFDERGSEPMPEIIADGVNPSVLDACKCPTGFMDEDCPKCNPLINNVLHGQVPSWASLDNSIKRLAEQEQRLREAEAIESVCPSCAGFGQRLGQDGKILGICPTCKGSCFAPNRAPKCQHRKTGLWPGGKTVCLYCGEIIGRDLEAGEVT</sequence>
<dbReference type="AlphaFoldDB" id="A0A0F9AGE2"/>
<accession>A0A0F9AGE2</accession>
<name>A0A0F9AGE2_9ZZZZ</name>
<gene>
    <name evidence="1" type="ORF">LCGC14_2852160</name>
</gene>
<comment type="caution">
    <text evidence="1">The sequence shown here is derived from an EMBL/GenBank/DDBJ whole genome shotgun (WGS) entry which is preliminary data.</text>
</comment>
<evidence type="ECO:0000313" key="1">
    <source>
        <dbReference type="EMBL" id="KKK77579.1"/>
    </source>
</evidence>
<dbReference type="EMBL" id="LAZR01054887">
    <property type="protein sequence ID" value="KKK77579.1"/>
    <property type="molecule type" value="Genomic_DNA"/>
</dbReference>
<organism evidence="1">
    <name type="scientific">marine sediment metagenome</name>
    <dbReference type="NCBI Taxonomy" id="412755"/>
    <lineage>
        <taxon>unclassified sequences</taxon>
        <taxon>metagenomes</taxon>
        <taxon>ecological metagenomes</taxon>
    </lineage>
</organism>
<reference evidence="1" key="1">
    <citation type="journal article" date="2015" name="Nature">
        <title>Complex archaea that bridge the gap between prokaryotes and eukaryotes.</title>
        <authorList>
            <person name="Spang A."/>
            <person name="Saw J.H."/>
            <person name="Jorgensen S.L."/>
            <person name="Zaremba-Niedzwiedzka K."/>
            <person name="Martijn J."/>
            <person name="Lind A.E."/>
            <person name="van Eijk R."/>
            <person name="Schleper C."/>
            <person name="Guy L."/>
            <person name="Ettema T.J."/>
        </authorList>
    </citation>
    <scope>NUCLEOTIDE SEQUENCE</scope>
</reference>
<protein>
    <submittedName>
        <fullName evidence="1">Uncharacterized protein</fullName>
    </submittedName>
</protein>